<keyword evidence="5 8" id="KW-0479">Metal-binding</keyword>
<gene>
    <name evidence="10" type="ORF">E1B28_011256</name>
</gene>
<keyword evidence="8" id="KW-0496">Mitochondrion</keyword>
<evidence type="ECO:0000256" key="9">
    <source>
        <dbReference type="SAM" id="MobiDB-lite"/>
    </source>
</evidence>
<dbReference type="EMBL" id="CM032187">
    <property type="protein sequence ID" value="KAG7089589.1"/>
    <property type="molecule type" value="Genomic_DNA"/>
</dbReference>
<dbReference type="AlphaFoldDB" id="A0A9P7RTP5"/>
<dbReference type="PANTHER" id="PTHR21711:SF0">
    <property type="entry name" value="MITOCHONDRIAL INNER MEMBRANE PROTEASE ATP23 HOMOLOG"/>
    <property type="match status" value="1"/>
</dbReference>
<dbReference type="OrthoDB" id="285308at2759"/>
<dbReference type="Proteomes" id="UP001049176">
    <property type="component" value="Chromosome 7"/>
</dbReference>
<organism evidence="10 11">
    <name type="scientific">Marasmius oreades</name>
    <name type="common">fairy-ring Marasmius</name>
    <dbReference type="NCBI Taxonomy" id="181124"/>
    <lineage>
        <taxon>Eukaryota</taxon>
        <taxon>Fungi</taxon>
        <taxon>Dikarya</taxon>
        <taxon>Basidiomycota</taxon>
        <taxon>Agaricomycotina</taxon>
        <taxon>Agaricomycetes</taxon>
        <taxon>Agaricomycetidae</taxon>
        <taxon>Agaricales</taxon>
        <taxon>Marasmiineae</taxon>
        <taxon>Marasmiaceae</taxon>
        <taxon>Marasmius</taxon>
    </lineage>
</organism>
<keyword evidence="8" id="KW-0999">Mitochondrion inner membrane</keyword>
<keyword evidence="7 8" id="KW-0482">Metalloprotease</keyword>
<dbReference type="PANTHER" id="PTHR21711">
    <property type="entry name" value="MITOCHONDRIAL INNER MEMBRANE PROTEASE"/>
    <property type="match status" value="1"/>
</dbReference>
<dbReference type="InterPro" id="IPR019165">
    <property type="entry name" value="Peptidase_M76_ATP23"/>
</dbReference>
<comment type="function">
    <text evidence="8">Has a dual role in the assembly of mitochondrial ATPase.</text>
</comment>
<evidence type="ECO:0000256" key="4">
    <source>
        <dbReference type="ARBA" id="ARBA00022670"/>
    </source>
</evidence>
<dbReference type="GeneID" id="66080331"/>
<evidence type="ECO:0000313" key="11">
    <source>
        <dbReference type="Proteomes" id="UP001049176"/>
    </source>
</evidence>
<evidence type="ECO:0000256" key="7">
    <source>
        <dbReference type="ARBA" id="ARBA00023049"/>
    </source>
</evidence>
<proteinExistence type="inferred from homology"/>
<evidence type="ECO:0000256" key="1">
    <source>
        <dbReference type="ARBA" id="ARBA00004137"/>
    </source>
</evidence>
<evidence type="ECO:0000256" key="8">
    <source>
        <dbReference type="RuleBase" id="RU364057"/>
    </source>
</evidence>
<protein>
    <recommendedName>
        <fullName evidence="3 8">Mitochondrial inner membrane protease ATP23</fullName>
        <ecNumber evidence="8">3.4.24.-</ecNumber>
    </recommendedName>
</protein>
<evidence type="ECO:0000256" key="6">
    <source>
        <dbReference type="ARBA" id="ARBA00022801"/>
    </source>
</evidence>
<dbReference type="Pfam" id="PF09768">
    <property type="entry name" value="Peptidase_M76"/>
    <property type="match status" value="1"/>
</dbReference>
<sequence>MPSASDASSGSSLSSTSSQASETTAFERWRKQAMLITGLGVTEEERLDALQQLNLQRCEKMKKDLMDSSPIVVFMLKHLRLSGCQVPENNIFCGACEVKPVAGGGVVAHAGSFIPEPGAVKLCAGHFFNKKHMEHTIAHELTHLYDQCKFKVDWSNLRHHACSEIRANNLSGDCRYTRELRRGIVSFTKQHQACVRRRAITSVSANPACPSEAMAEKVVNEVWESCFNDTRPFDEIY</sequence>
<feature type="region of interest" description="Disordered" evidence="9">
    <location>
        <begin position="1"/>
        <end position="21"/>
    </location>
</feature>
<comment type="caution">
    <text evidence="10">The sequence shown here is derived from an EMBL/GenBank/DDBJ whole genome shotgun (WGS) entry which is preliminary data.</text>
</comment>
<dbReference type="GO" id="GO:0033615">
    <property type="term" value="P:mitochondrial proton-transporting ATP synthase complex assembly"/>
    <property type="evidence" value="ECO:0007669"/>
    <property type="project" value="TreeGrafter"/>
</dbReference>
<dbReference type="RefSeq" id="XP_043006059.1">
    <property type="nucleotide sequence ID" value="XM_043156274.1"/>
</dbReference>
<keyword evidence="8" id="KW-0472">Membrane</keyword>
<dbReference type="GO" id="GO:0004222">
    <property type="term" value="F:metalloendopeptidase activity"/>
    <property type="evidence" value="ECO:0007669"/>
    <property type="project" value="InterPro"/>
</dbReference>
<accession>A0A9P7RTP5</accession>
<reference evidence="10" key="1">
    <citation type="journal article" date="2021" name="Genome Biol. Evol.">
        <title>The assembled and annotated genome of the fairy-ring fungus Marasmius oreades.</title>
        <authorList>
            <person name="Hiltunen M."/>
            <person name="Ament-Velasquez S.L."/>
            <person name="Johannesson H."/>
        </authorList>
    </citation>
    <scope>NUCLEOTIDE SEQUENCE</scope>
    <source>
        <strain evidence="10">03SP1</strain>
    </source>
</reference>
<keyword evidence="4 8" id="KW-0645">Protease</keyword>
<dbReference type="GO" id="GO:0034982">
    <property type="term" value="P:mitochondrial protein processing"/>
    <property type="evidence" value="ECO:0007669"/>
    <property type="project" value="TreeGrafter"/>
</dbReference>
<dbReference type="GO" id="GO:0005743">
    <property type="term" value="C:mitochondrial inner membrane"/>
    <property type="evidence" value="ECO:0007669"/>
    <property type="project" value="UniProtKB-SubCell"/>
</dbReference>
<keyword evidence="11" id="KW-1185">Reference proteome</keyword>
<dbReference type="KEGG" id="more:E1B28_011256"/>
<comment type="subcellular location">
    <subcellularLocation>
        <location evidence="1 8">Mitochondrion inner membrane</location>
        <topology evidence="1 8">Peripheral membrane protein</topology>
        <orientation evidence="1 8">Intermembrane side</orientation>
    </subcellularLocation>
</comment>
<evidence type="ECO:0000256" key="2">
    <source>
        <dbReference type="ARBA" id="ARBA00009915"/>
    </source>
</evidence>
<comment type="similarity">
    <text evidence="2 8">Belongs to the peptidase M76 family.</text>
</comment>
<name>A0A9P7RTP5_9AGAR</name>
<keyword evidence="6 8" id="KW-0378">Hydrolase</keyword>
<evidence type="ECO:0000313" key="10">
    <source>
        <dbReference type="EMBL" id="KAG7089589.1"/>
    </source>
</evidence>
<dbReference type="GO" id="GO:0046872">
    <property type="term" value="F:metal ion binding"/>
    <property type="evidence" value="ECO:0007669"/>
    <property type="project" value="UniProtKB-KW"/>
</dbReference>
<dbReference type="EC" id="3.4.24.-" evidence="8"/>
<evidence type="ECO:0000256" key="5">
    <source>
        <dbReference type="ARBA" id="ARBA00022723"/>
    </source>
</evidence>
<evidence type="ECO:0000256" key="3">
    <source>
        <dbReference type="ARBA" id="ARBA00014615"/>
    </source>
</evidence>